<keyword evidence="4" id="KW-0804">Transcription</keyword>
<dbReference type="PANTHER" id="PTHR30126:SF39">
    <property type="entry name" value="HTH-TYPE TRANSCRIPTIONAL REGULATOR CYSL"/>
    <property type="match status" value="1"/>
</dbReference>
<dbReference type="Pfam" id="PF00126">
    <property type="entry name" value="HTH_1"/>
    <property type="match status" value="1"/>
</dbReference>
<proteinExistence type="inferred from homology"/>
<comment type="similarity">
    <text evidence="1">Belongs to the LysR transcriptional regulatory family.</text>
</comment>
<gene>
    <name evidence="6" type="ORF">SAMN05660293_05549</name>
</gene>
<dbReference type="PANTHER" id="PTHR30126">
    <property type="entry name" value="HTH-TYPE TRANSCRIPTIONAL REGULATOR"/>
    <property type="match status" value="1"/>
</dbReference>
<dbReference type="EMBL" id="FUZA01000015">
    <property type="protein sequence ID" value="SKC19900.1"/>
    <property type="molecule type" value="Genomic_DNA"/>
</dbReference>
<dbReference type="InterPro" id="IPR005119">
    <property type="entry name" value="LysR_subst-bd"/>
</dbReference>
<dbReference type="InterPro" id="IPR000847">
    <property type="entry name" value="LysR_HTH_N"/>
</dbReference>
<evidence type="ECO:0000259" key="5">
    <source>
        <dbReference type="PROSITE" id="PS50931"/>
    </source>
</evidence>
<dbReference type="FunFam" id="1.10.10.10:FF:000001">
    <property type="entry name" value="LysR family transcriptional regulator"/>
    <property type="match status" value="1"/>
</dbReference>
<feature type="domain" description="HTH lysR-type" evidence="5">
    <location>
        <begin position="19"/>
        <end position="71"/>
    </location>
</feature>
<dbReference type="Pfam" id="PF03466">
    <property type="entry name" value="LysR_substrate"/>
    <property type="match status" value="1"/>
</dbReference>
<evidence type="ECO:0000256" key="1">
    <source>
        <dbReference type="ARBA" id="ARBA00009437"/>
    </source>
</evidence>
<accession>A0A1T5HH51</accession>
<evidence type="ECO:0000313" key="6">
    <source>
        <dbReference type="EMBL" id="SKC19900.1"/>
    </source>
</evidence>
<dbReference type="AlphaFoldDB" id="A0A1T5HH51"/>
<dbReference type="PROSITE" id="PS50931">
    <property type="entry name" value="HTH_LYSR"/>
    <property type="match status" value="1"/>
</dbReference>
<organism evidence="6 7">
    <name type="scientific">Dyadobacter psychrophilus</name>
    <dbReference type="NCBI Taxonomy" id="651661"/>
    <lineage>
        <taxon>Bacteria</taxon>
        <taxon>Pseudomonadati</taxon>
        <taxon>Bacteroidota</taxon>
        <taxon>Cytophagia</taxon>
        <taxon>Cytophagales</taxon>
        <taxon>Spirosomataceae</taxon>
        <taxon>Dyadobacter</taxon>
    </lineage>
</organism>
<protein>
    <submittedName>
        <fullName evidence="6">DNA-binding transcriptional regulator, LysR family</fullName>
    </submittedName>
</protein>
<evidence type="ECO:0000313" key="7">
    <source>
        <dbReference type="Proteomes" id="UP000190897"/>
    </source>
</evidence>
<evidence type="ECO:0000256" key="4">
    <source>
        <dbReference type="ARBA" id="ARBA00023163"/>
    </source>
</evidence>
<dbReference type="SUPFAM" id="SSF53850">
    <property type="entry name" value="Periplasmic binding protein-like II"/>
    <property type="match status" value="1"/>
</dbReference>
<dbReference type="GO" id="GO:0000976">
    <property type="term" value="F:transcription cis-regulatory region binding"/>
    <property type="evidence" value="ECO:0007669"/>
    <property type="project" value="TreeGrafter"/>
</dbReference>
<reference evidence="7" key="1">
    <citation type="submission" date="2017-02" db="EMBL/GenBank/DDBJ databases">
        <authorList>
            <person name="Varghese N."/>
            <person name="Submissions S."/>
        </authorList>
    </citation>
    <scope>NUCLEOTIDE SEQUENCE [LARGE SCALE GENOMIC DNA]</scope>
    <source>
        <strain evidence="7">DSM 22270</strain>
    </source>
</reference>
<keyword evidence="7" id="KW-1185">Reference proteome</keyword>
<evidence type="ECO:0000256" key="3">
    <source>
        <dbReference type="ARBA" id="ARBA00023125"/>
    </source>
</evidence>
<name>A0A1T5HH51_9BACT</name>
<dbReference type="Gene3D" id="3.40.190.290">
    <property type="match status" value="1"/>
</dbReference>
<sequence>MENPAKLTLKRAMLFDFRLQVFQAVATRLNFTRAASELFISQPAVTKHIHELESQLKIKLFERDGSKITLTQAGQLLLVHTKQILEAYRNLEFDINALAGRHSGILRLGASTTLAQYVLPPILAAFHNKLPDVQVTLTVNNTEQIEQLLQNKIIDLGVIEGYSKNTAIRYSEFLKDEIVLVSSLKNTFVKSGSILPQQLKEIPLLLREPGSGTLEVIGHALKAAGMSLSDLKSEMQLGGSESIKLYMLHSDCMALLSIHAVLKELQNKECYIVDIEGLNIERYFYFTQLHGQQEALPELFMKFACRNAGLPR</sequence>
<keyword evidence="2" id="KW-0805">Transcription regulation</keyword>
<dbReference type="SUPFAM" id="SSF46785">
    <property type="entry name" value="Winged helix' DNA-binding domain"/>
    <property type="match status" value="1"/>
</dbReference>
<dbReference type="InterPro" id="IPR036388">
    <property type="entry name" value="WH-like_DNA-bd_sf"/>
</dbReference>
<dbReference type="STRING" id="651661.SAMN05660293_05549"/>
<dbReference type="GO" id="GO:0003700">
    <property type="term" value="F:DNA-binding transcription factor activity"/>
    <property type="evidence" value="ECO:0007669"/>
    <property type="project" value="InterPro"/>
</dbReference>
<dbReference type="Proteomes" id="UP000190897">
    <property type="component" value="Unassembled WGS sequence"/>
</dbReference>
<dbReference type="PRINTS" id="PR00039">
    <property type="entry name" value="HTHLYSR"/>
</dbReference>
<evidence type="ECO:0000256" key="2">
    <source>
        <dbReference type="ARBA" id="ARBA00023015"/>
    </source>
</evidence>
<dbReference type="InterPro" id="IPR036390">
    <property type="entry name" value="WH_DNA-bd_sf"/>
</dbReference>
<keyword evidence="3 6" id="KW-0238">DNA-binding</keyword>
<dbReference type="Gene3D" id="1.10.10.10">
    <property type="entry name" value="Winged helix-like DNA-binding domain superfamily/Winged helix DNA-binding domain"/>
    <property type="match status" value="1"/>
</dbReference>